<dbReference type="STRING" id="31234.E3LJU4"/>
<keyword evidence="3" id="KW-1185">Reference proteome</keyword>
<feature type="transmembrane region" description="Helical" evidence="1">
    <location>
        <begin position="284"/>
        <end position="306"/>
    </location>
</feature>
<feature type="transmembrane region" description="Helical" evidence="1">
    <location>
        <begin position="14"/>
        <end position="32"/>
    </location>
</feature>
<dbReference type="EMBL" id="DS268410">
    <property type="protein sequence ID" value="EFP00214.1"/>
    <property type="molecule type" value="Genomic_DNA"/>
</dbReference>
<reference evidence="2" key="1">
    <citation type="submission" date="2007-07" db="EMBL/GenBank/DDBJ databases">
        <title>PCAP assembly of the Caenorhabditis remanei genome.</title>
        <authorList>
            <consortium name="The Caenorhabditis remanei Sequencing Consortium"/>
            <person name="Wilson R.K."/>
        </authorList>
    </citation>
    <scope>NUCLEOTIDE SEQUENCE [LARGE SCALE GENOMIC DNA]</scope>
    <source>
        <strain evidence="2">PB4641</strain>
    </source>
</reference>
<feature type="transmembrane region" description="Helical" evidence="1">
    <location>
        <begin position="198"/>
        <end position="219"/>
    </location>
</feature>
<dbReference type="SUPFAM" id="SSF81321">
    <property type="entry name" value="Family A G protein-coupled receptor-like"/>
    <property type="match status" value="1"/>
</dbReference>
<feature type="transmembrane region" description="Helical" evidence="1">
    <location>
        <begin position="124"/>
        <end position="142"/>
    </location>
</feature>
<dbReference type="PANTHER" id="PTHR45907:SF17">
    <property type="entry name" value="SERPENTINE RECEPTOR, CLASS J"/>
    <property type="match status" value="1"/>
</dbReference>
<dbReference type="KEGG" id="crq:GCK72_019280"/>
<dbReference type="Proteomes" id="UP000008281">
    <property type="component" value="Unassembled WGS sequence"/>
</dbReference>
<dbReference type="eggNOG" id="ENOG502SZQJ">
    <property type="taxonomic scope" value="Eukaryota"/>
</dbReference>
<dbReference type="HOGENOM" id="CLU_036335_0_0_1"/>
<feature type="transmembrane region" description="Helical" evidence="1">
    <location>
        <begin position="247"/>
        <end position="272"/>
    </location>
</feature>
<dbReference type="InterPro" id="IPR019423">
    <property type="entry name" value="7TM_GPCR_serpentine_rcpt_Srj"/>
</dbReference>
<dbReference type="GeneID" id="9838889"/>
<evidence type="ECO:0000256" key="1">
    <source>
        <dbReference type="SAM" id="Phobius"/>
    </source>
</evidence>
<evidence type="ECO:0000313" key="2">
    <source>
        <dbReference type="EMBL" id="EFP00214.1"/>
    </source>
</evidence>
<gene>
    <name evidence="2" type="primary">Cre-srj-7</name>
    <name evidence="2" type="ORF">CRE_18902</name>
</gene>
<dbReference type="FunCoup" id="E3LJU4">
    <property type="interactions" value="1"/>
</dbReference>
<dbReference type="Pfam" id="PF10319">
    <property type="entry name" value="7TM_GPCR_Srj"/>
    <property type="match status" value="1"/>
</dbReference>
<dbReference type="OMA" id="LVPNYRN"/>
<keyword evidence="1" id="KW-1133">Transmembrane helix</keyword>
<sequence>MIYINWYHQNFPRILGAFSFLINPIFIYLVITKTKSQVGSYKNLLIMFSIFDILYSISEILTPLGVQGNKHGFVVFISEGIFFNHPEIGQRAMSIRCGFVSISYALLIIHFVYRYLALFFPQKLHLFFKPIGITLLTTFLLLHGSSWTLICQNCIGADEEIRKIVSKCFIKEYGVGTDGVPMLAALYWGVSPGIQFRSWLGITLLTIISWYSMSVYFILGYKITMKIKSITFEQTLSSTSIRLQRQLFLTLVVQTCIPIIASFLPTVISWYAPIFDINIGWWNTNVSTVALAAFPCIDPLAIIILVPNYRNALLRRNGVISEAHTSGNIVPPNSNVMFERRER</sequence>
<keyword evidence="1" id="KW-0812">Transmembrane</keyword>
<feature type="transmembrane region" description="Helical" evidence="1">
    <location>
        <begin position="44"/>
        <end position="66"/>
    </location>
</feature>
<feature type="transmembrane region" description="Helical" evidence="1">
    <location>
        <begin position="93"/>
        <end position="112"/>
    </location>
</feature>
<dbReference type="RefSeq" id="XP_003115726.2">
    <property type="nucleotide sequence ID" value="XM_003115678.2"/>
</dbReference>
<name>E3LJU4_CAERE</name>
<dbReference type="OrthoDB" id="5818984at2759"/>
<dbReference type="PANTHER" id="PTHR45907">
    <property type="entry name" value="SERPENTINE RECEPTOR, CLASS J"/>
    <property type="match status" value="1"/>
</dbReference>
<protein>
    <submittedName>
        <fullName evidence="2">CRE-SRJ-7 protein</fullName>
    </submittedName>
</protein>
<keyword evidence="1" id="KW-0472">Membrane</keyword>
<dbReference type="CTD" id="9838889"/>
<organism evidence="3">
    <name type="scientific">Caenorhabditis remanei</name>
    <name type="common">Caenorhabditis vulgaris</name>
    <dbReference type="NCBI Taxonomy" id="31234"/>
    <lineage>
        <taxon>Eukaryota</taxon>
        <taxon>Metazoa</taxon>
        <taxon>Ecdysozoa</taxon>
        <taxon>Nematoda</taxon>
        <taxon>Chromadorea</taxon>
        <taxon>Rhabditida</taxon>
        <taxon>Rhabditina</taxon>
        <taxon>Rhabditomorpha</taxon>
        <taxon>Rhabditoidea</taxon>
        <taxon>Rhabditidae</taxon>
        <taxon>Peloderinae</taxon>
        <taxon>Caenorhabditis</taxon>
    </lineage>
</organism>
<proteinExistence type="predicted"/>
<evidence type="ECO:0000313" key="3">
    <source>
        <dbReference type="Proteomes" id="UP000008281"/>
    </source>
</evidence>
<dbReference type="InParanoid" id="E3LJU4"/>
<dbReference type="AlphaFoldDB" id="E3LJU4"/>
<accession>E3LJU4</accession>